<evidence type="ECO:0000313" key="2">
    <source>
        <dbReference type="Proteomes" id="UP000749559"/>
    </source>
</evidence>
<dbReference type="Proteomes" id="UP000749559">
    <property type="component" value="Unassembled WGS sequence"/>
</dbReference>
<dbReference type="SUPFAM" id="SSF57667">
    <property type="entry name" value="beta-beta-alpha zinc fingers"/>
    <property type="match status" value="1"/>
</dbReference>
<dbReference type="AlphaFoldDB" id="A0A8J1XLT5"/>
<reference evidence="1" key="1">
    <citation type="submission" date="2022-03" db="EMBL/GenBank/DDBJ databases">
        <authorList>
            <person name="Martin C."/>
        </authorList>
    </citation>
    <scope>NUCLEOTIDE SEQUENCE</scope>
</reference>
<protein>
    <submittedName>
        <fullName evidence="1">Uncharacterized protein</fullName>
    </submittedName>
</protein>
<dbReference type="PROSITE" id="PS50157">
    <property type="entry name" value="ZINC_FINGER_C2H2_2"/>
    <property type="match status" value="1"/>
</dbReference>
<dbReference type="OrthoDB" id="9439903at2759"/>
<dbReference type="PROSITE" id="PS00028">
    <property type="entry name" value="ZINC_FINGER_C2H2_1"/>
    <property type="match status" value="1"/>
</dbReference>
<feature type="non-terminal residue" evidence="1">
    <location>
        <position position="123"/>
    </location>
</feature>
<gene>
    <name evidence="1" type="ORF">OFUS_LOCUS4449</name>
</gene>
<accession>A0A8J1XLT5</accession>
<dbReference type="Gene3D" id="3.30.160.60">
    <property type="entry name" value="Classic Zinc Finger"/>
    <property type="match status" value="1"/>
</dbReference>
<name>A0A8J1XLT5_OWEFU</name>
<evidence type="ECO:0000313" key="1">
    <source>
        <dbReference type="EMBL" id="CAH1777399.1"/>
    </source>
</evidence>
<comment type="caution">
    <text evidence="1">The sequence shown here is derived from an EMBL/GenBank/DDBJ whole genome shotgun (WGS) entry which is preliminary data.</text>
</comment>
<dbReference type="InterPro" id="IPR036236">
    <property type="entry name" value="Znf_C2H2_sf"/>
</dbReference>
<dbReference type="EMBL" id="CAIIXF020000002">
    <property type="protein sequence ID" value="CAH1777399.1"/>
    <property type="molecule type" value="Genomic_DNA"/>
</dbReference>
<proteinExistence type="predicted"/>
<dbReference type="InterPro" id="IPR013087">
    <property type="entry name" value="Znf_C2H2_type"/>
</dbReference>
<keyword evidence="2" id="KW-1185">Reference proteome</keyword>
<organism evidence="1 2">
    <name type="scientific">Owenia fusiformis</name>
    <name type="common">Polychaete worm</name>
    <dbReference type="NCBI Taxonomy" id="6347"/>
    <lineage>
        <taxon>Eukaryota</taxon>
        <taxon>Metazoa</taxon>
        <taxon>Spiralia</taxon>
        <taxon>Lophotrochozoa</taxon>
        <taxon>Annelida</taxon>
        <taxon>Polychaeta</taxon>
        <taxon>Sedentaria</taxon>
        <taxon>Canalipalpata</taxon>
        <taxon>Sabellida</taxon>
        <taxon>Oweniida</taxon>
        <taxon>Oweniidae</taxon>
        <taxon>Owenia</taxon>
    </lineage>
</organism>
<sequence>MVTTLAWERRQHEPSIATSRSLRVQGHQLPNKNPHSDCLPYQIYGASYDSHNNNDMPHIGEKINENTRDITGIHTGEDISTHTGEKKQRIRKNKFLCTMCLKSFCDVTNYRYHCRIHTGEKPY</sequence>